<dbReference type="Gene3D" id="3.80.10.10">
    <property type="entry name" value="Ribonuclease Inhibitor"/>
    <property type="match status" value="4"/>
</dbReference>
<keyword evidence="4" id="KW-0433">Leucine-rich repeat</keyword>
<comment type="caution">
    <text evidence="13">The sequence shown here is derived from an EMBL/GenBank/DDBJ whole genome shotgun (WGS) entry which is preliminary data.</text>
</comment>
<keyword evidence="8 11" id="KW-1133">Transmembrane helix</keyword>
<evidence type="ECO:0000313" key="13">
    <source>
        <dbReference type="EMBL" id="KAK2973192.1"/>
    </source>
</evidence>
<dbReference type="PANTHER" id="PTHR48063">
    <property type="entry name" value="LRR RECEPTOR-LIKE KINASE"/>
    <property type="match status" value="1"/>
</dbReference>
<keyword evidence="7" id="KW-0677">Repeat</keyword>
<keyword evidence="10" id="KW-0325">Glycoprotein</keyword>
<dbReference type="GO" id="GO:0005886">
    <property type="term" value="C:plasma membrane"/>
    <property type="evidence" value="ECO:0007669"/>
    <property type="project" value="UniProtKB-SubCell"/>
</dbReference>
<dbReference type="FunFam" id="3.80.10.10:FF:000129">
    <property type="entry name" value="Leucine-rich repeat receptor-like kinase"/>
    <property type="match status" value="1"/>
</dbReference>
<dbReference type="SUPFAM" id="SSF52047">
    <property type="entry name" value="RNI-like"/>
    <property type="match status" value="1"/>
</dbReference>
<keyword evidence="9 11" id="KW-0472">Membrane</keyword>
<evidence type="ECO:0000256" key="11">
    <source>
        <dbReference type="SAM" id="Phobius"/>
    </source>
</evidence>
<accession>A0AA88QNS0</accession>
<comment type="similarity">
    <text evidence="2">Belongs to the RLP family.</text>
</comment>
<evidence type="ECO:0000313" key="14">
    <source>
        <dbReference type="Proteomes" id="UP001187471"/>
    </source>
</evidence>
<gene>
    <name evidence="13" type="ORF">RJ640_009822</name>
</gene>
<dbReference type="EMBL" id="JAVXUO010002441">
    <property type="protein sequence ID" value="KAK2973192.1"/>
    <property type="molecule type" value="Genomic_DNA"/>
</dbReference>
<proteinExistence type="inferred from homology"/>
<sequence length="891" mass="98083">MTFPFLNPPFLLISPIITLGFLFILLCRFASSYYACNQIDYDSLLAFSQNISTHPSTPLSWSSPDCCHWEGIACGRNSRVTSLELPLRGLSGSISPSLGNLTYLSRLNLSRNSLSGNLPDALLSHFTRLAILDLSFNKLFNERPLSLPLPFSIRVVDLSSNHFAQMIQTSFLKMASTLMIFNVSNNSFTGQIPSSICTDSPLLMVLDFSFNDFNDQIPQGFGGCSQLEVLRAGFNNLLGLIPSDFYSVTTLREISFPANRLSGPVNASIVQLVNLTILNLASNELIGQLPRDIGMLSNLEQLSLHMNSLTGPLPPSLVNCSKLKILNLRENYLEGDLFALNFSKLELLRILDLGNNFLTGSLPASLYLCNQLQALTSEHHDEQVNQKDLELPLFRKPNNGPNLFSYIRLSGLPPAIYLGNNSLFGGIPATISQLKFVHVLDLSNNNLSGTIPDQISDLTNLETLDLSGNQLSGEIPRSLKNLHFLSSFSVANNDLEGPIPVGGQFDTFPNSAFEGNPGLCGSPLLQRTCPLKTVGKNLKPFKFYKMASNLMIFNVNNNSFTGPIPTSICTISNHTRVLDFSSNDFNDQLPRGFGRCYALEVLRAGFNNLSGLLPYDIYNVTTLREISFPVNRLWGSIGGGVVQLSNLTILNLYGNEMSGLLPRDLGKLSKLEQLLLHSNYLTGSLTPSLMNCRNLITLTLTSEHIALQVNQNYLELPIFVQPTGRTNLAYVRLSHMPPAIYLGNNSLNGDIPTTIGQLKFLHVLDLSNNNFSGIIPYQISYLRNLEKLDLSWNNLSGEIPVSIGSLYFLSSFSVAHNALEGIIPSGTQLQSFPDSSYEGNPGLCGFVLQRNTEELTTFPMSMHSSDTTSDKYRDANLDKFAQLALAVSKHT</sequence>
<evidence type="ECO:0000256" key="9">
    <source>
        <dbReference type="ARBA" id="ARBA00023136"/>
    </source>
</evidence>
<evidence type="ECO:0000256" key="10">
    <source>
        <dbReference type="ARBA" id="ARBA00023180"/>
    </source>
</evidence>
<evidence type="ECO:0000256" key="1">
    <source>
        <dbReference type="ARBA" id="ARBA00004251"/>
    </source>
</evidence>
<dbReference type="SMART" id="SM00365">
    <property type="entry name" value="LRR_SD22"/>
    <property type="match status" value="4"/>
</dbReference>
<keyword evidence="5 11" id="KW-0812">Transmembrane</keyword>
<evidence type="ECO:0000256" key="4">
    <source>
        <dbReference type="ARBA" id="ARBA00022614"/>
    </source>
</evidence>
<organism evidence="13 14">
    <name type="scientific">Escallonia rubra</name>
    <dbReference type="NCBI Taxonomy" id="112253"/>
    <lineage>
        <taxon>Eukaryota</taxon>
        <taxon>Viridiplantae</taxon>
        <taxon>Streptophyta</taxon>
        <taxon>Embryophyta</taxon>
        <taxon>Tracheophyta</taxon>
        <taxon>Spermatophyta</taxon>
        <taxon>Magnoliopsida</taxon>
        <taxon>eudicotyledons</taxon>
        <taxon>Gunneridae</taxon>
        <taxon>Pentapetalae</taxon>
        <taxon>asterids</taxon>
        <taxon>campanulids</taxon>
        <taxon>Escalloniales</taxon>
        <taxon>Escalloniaceae</taxon>
        <taxon>Escallonia</taxon>
    </lineage>
</organism>
<dbReference type="Pfam" id="PF00560">
    <property type="entry name" value="LRR_1"/>
    <property type="match status" value="6"/>
</dbReference>
<dbReference type="InterPro" id="IPR046956">
    <property type="entry name" value="RLP23-like"/>
</dbReference>
<dbReference type="FunFam" id="3.80.10.10:FF:000213">
    <property type="entry name" value="Tyrosine-sulfated glycopeptide receptor 1"/>
    <property type="match status" value="2"/>
</dbReference>
<reference evidence="13" key="1">
    <citation type="submission" date="2022-12" db="EMBL/GenBank/DDBJ databases">
        <title>Draft genome assemblies for two species of Escallonia (Escalloniales).</title>
        <authorList>
            <person name="Chanderbali A."/>
            <person name="Dervinis C."/>
            <person name="Anghel I."/>
            <person name="Soltis D."/>
            <person name="Soltis P."/>
            <person name="Zapata F."/>
        </authorList>
    </citation>
    <scope>NUCLEOTIDE SEQUENCE</scope>
    <source>
        <strain evidence="13">UCBG92.1500</strain>
        <tissue evidence="13">Leaf</tissue>
    </source>
</reference>
<dbReference type="PRINTS" id="PR00019">
    <property type="entry name" value="LEURICHRPT"/>
</dbReference>
<dbReference type="PANTHER" id="PTHR48063:SF46">
    <property type="entry name" value="LEUCINE-RICH REPEAT-CONTAINING N-TERMINAL PLANT-TYPE DOMAIN-CONTAINING PROTEIN"/>
    <property type="match status" value="1"/>
</dbReference>
<dbReference type="GO" id="GO:0051707">
    <property type="term" value="P:response to other organism"/>
    <property type="evidence" value="ECO:0007669"/>
    <property type="project" value="UniProtKB-ARBA"/>
</dbReference>
<dbReference type="SMART" id="SM00369">
    <property type="entry name" value="LRR_TYP"/>
    <property type="match status" value="10"/>
</dbReference>
<dbReference type="InterPro" id="IPR013210">
    <property type="entry name" value="LRR_N_plant-typ"/>
</dbReference>
<dbReference type="AlphaFoldDB" id="A0AA88QNS0"/>
<evidence type="ECO:0000256" key="6">
    <source>
        <dbReference type="ARBA" id="ARBA00022729"/>
    </source>
</evidence>
<evidence type="ECO:0000256" key="3">
    <source>
        <dbReference type="ARBA" id="ARBA00022475"/>
    </source>
</evidence>
<protein>
    <recommendedName>
        <fullName evidence="12">Leucine-rich repeat-containing N-terminal plant-type domain-containing protein</fullName>
    </recommendedName>
</protein>
<keyword evidence="3" id="KW-1003">Cell membrane</keyword>
<dbReference type="InterPro" id="IPR032675">
    <property type="entry name" value="LRR_dom_sf"/>
</dbReference>
<dbReference type="Pfam" id="PF13855">
    <property type="entry name" value="LRR_8"/>
    <property type="match status" value="2"/>
</dbReference>
<dbReference type="Proteomes" id="UP001187471">
    <property type="component" value="Unassembled WGS sequence"/>
</dbReference>
<evidence type="ECO:0000256" key="5">
    <source>
        <dbReference type="ARBA" id="ARBA00022692"/>
    </source>
</evidence>
<comment type="subcellular location">
    <subcellularLocation>
        <location evidence="1">Cell membrane</location>
        <topology evidence="1">Single-pass type I membrane protein</topology>
    </subcellularLocation>
</comment>
<evidence type="ECO:0000259" key="12">
    <source>
        <dbReference type="Pfam" id="PF08263"/>
    </source>
</evidence>
<dbReference type="GO" id="GO:0006952">
    <property type="term" value="P:defense response"/>
    <property type="evidence" value="ECO:0007669"/>
    <property type="project" value="UniProtKB-ARBA"/>
</dbReference>
<feature type="domain" description="Leucine-rich repeat-containing N-terminal plant-type" evidence="12">
    <location>
        <begin position="40"/>
        <end position="74"/>
    </location>
</feature>
<keyword evidence="6" id="KW-0732">Signal</keyword>
<feature type="transmembrane region" description="Helical" evidence="11">
    <location>
        <begin position="12"/>
        <end position="35"/>
    </location>
</feature>
<dbReference type="InterPro" id="IPR001611">
    <property type="entry name" value="Leu-rich_rpt"/>
</dbReference>
<name>A0AA88QNS0_9ASTE</name>
<dbReference type="SUPFAM" id="SSF52058">
    <property type="entry name" value="L domain-like"/>
    <property type="match status" value="2"/>
</dbReference>
<evidence type="ECO:0000256" key="2">
    <source>
        <dbReference type="ARBA" id="ARBA00009592"/>
    </source>
</evidence>
<evidence type="ECO:0000256" key="7">
    <source>
        <dbReference type="ARBA" id="ARBA00022737"/>
    </source>
</evidence>
<dbReference type="Pfam" id="PF08263">
    <property type="entry name" value="LRRNT_2"/>
    <property type="match status" value="1"/>
</dbReference>
<keyword evidence="14" id="KW-1185">Reference proteome</keyword>
<dbReference type="InterPro" id="IPR003591">
    <property type="entry name" value="Leu-rich_rpt_typical-subtyp"/>
</dbReference>
<dbReference type="PROSITE" id="PS51450">
    <property type="entry name" value="LRR"/>
    <property type="match status" value="1"/>
</dbReference>
<evidence type="ECO:0000256" key="8">
    <source>
        <dbReference type="ARBA" id="ARBA00022989"/>
    </source>
</evidence>